<keyword evidence="3" id="KW-1185">Reference proteome</keyword>
<evidence type="ECO:0000313" key="2">
    <source>
        <dbReference type="EMBL" id="GAA1979868.1"/>
    </source>
</evidence>
<evidence type="ECO:0000256" key="1">
    <source>
        <dbReference type="SAM" id="Phobius"/>
    </source>
</evidence>
<dbReference type="EMBL" id="BAAAQM010000026">
    <property type="protein sequence ID" value="GAA1979868.1"/>
    <property type="molecule type" value="Genomic_DNA"/>
</dbReference>
<sequence length="97" mass="10600">MYRTDGKRAAGDLVFLAAVIIAIILALHIVFVLLDANGGNDIVRTDADWAGWLATWFKDLFTPDNPKLNVFLNYGLAILVYLAVGGVLRRVLNDALA</sequence>
<accession>A0ABP5DGG7</accession>
<dbReference type="RefSeq" id="WP_344659169.1">
    <property type="nucleotide sequence ID" value="NZ_BAAAQM010000026.1"/>
</dbReference>
<evidence type="ECO:0008006" key="4">
    <source>
        <dbReference type="Google" id="ProtNLM"/>
    </source>
</evidence>
<comment type="caution">
    <text evidence="2">The sequence shown here is derived from an EMBL/GenBank/DDBJ whole genome shotgun (WGS) entry which is preliminary data.</text>
</comment>
<reference evidence="3" key="1">
    <citation type="journal article" date="2019" name="Int. J. Syst. Evol. Microbiol.">
        <title>The Global Catalogue of Microorganisms (GCM) 10K type strain sequencing project: providing services to taxonomists for standard genome sequencing and annotation.</title>
        <authorList>
            <consortium name="The Broad Institute Genomics Platform"/>
            <consortium name="The Broad Institute Genome Sequencing Center for Infectious Disease"/>
            <person name="Wu L."/>
            <person name="Ma J."/>
        </authorList>
    </citation>
    <scope>NUCLEOTIDE SEQUENCE [LARGE SCALE GENOMIC DNA]</scope>
    <source>
        <strain evidence="3">JCM 16013</strain>
    </source>
</reference>
<gene>
    <name evidence="2" type="ORF">GCM10009838_46220</name>
</gene>
<name>A0ABP5DGG7_9ACTN</name>
<feature type="transmembrane region" description="Helical" evidence="1">
    <location>
        <begin position="71"/>
        <end position="92"/>
    </location>
</feature>
<dbReference type="Proteomes" id="UP001499854">
    <property type="component" value="Unassembled WGS sequence"/>
</dbReference>
<organism evidence="2 3">
    <name type="scientific">Catenulispora subtropica</name>
    <dbReference type="NCBI Taxonomy" id="450798"/>
    <lineage>
        <taxon>Bacteria</taxon>
        <taxon>Bacillati</taxon>
        <taxon>Actinomycetota</taxon>
        <taxon>Actinomycetes</taxon>
        <taxon>Catenulisporales</taxon>
        <taxon>Catenulisporaceae</taxon>
        <taxon>Catenulispora</taxon>
    </lineage>
</organism>
<proteinExistence type="predicted"/>
<keyword evidence="1" id="KW-0812">Transmembrane</keyword>
<keyword evidence="1" id="KW-0472">Membrane</keyword>
<protein>
    <recommendedName>
        <fullName evidence="4">Integral membrane protein</fullName>
    </recommendedName>
</protein>
<feature type="transmembrane region" description="Helical" evidence="1">
    <location>
        <begin position="12"/>
        <end position="34"/>
    </location>
</feature>
<evidence type="ECO:0000313" key="3">
    <source>
        <dbReference type="Proteomes" id="UP001499854"/>
    </source>
</evidence>
<keyword evidence="1" id="KW-1133">Transmembrane helix</keyword>